<reference evidence="3" key="1">
    <citation type="submission" date="2018-02" db="EMBL/GenBank/DDBJ databases">
        <authorList>
            <person name="Hausmann B."/>
        </authorList>
    </citation>
    <scope>NUCLEOTIDE SEQUENCE [LARGE SCALE GENOMIC DNA]</scope>
    <source>
        <strain evidence="3">Peat soil MAG SbF1</strain>
    </source>
</reference>
<dbReference type="Proteomes" id="UP000238916">
    <property type="component" value="Unassembled WGS sequence"/>
</dbReference>
<evidence type="ECO:0000313" key="3">
    <source>
        <dbReference type="Proteomes" id="UP000238916"/>
    </source>
</evidence>
<dbReference type="EMBL" id="OMOF01000066">
    <property type="protein sequence ID" value="SPF35914.1"/>
    <property type="molecule type" value="Genomic_DNA"/>
</dbReference>
<protein>
    <recommendedName>
        <fullName evidence="1">DUF1540 domain-containing protein</fullName>
    </recommendedName>
</protein>
<accession>A0A2U3K8C1</accession>
<evidence type="ECO:0000259" key="1">
    <source>
        <dbReference type="Pfam" id="PF07561"/>
    </source>
</evidence>
<proteinExistence type="predicted"/>
<name>A0A2U3K8C1_9FIRM</name>
<organism evidence="2 3">
    <name type="scientific">Candidatus Desulfosporosinus infrequens</name>
    <dbReference type="NCBI Taxonomy" id="2043169"/>
    <lineage>
        <taxon>Bacteria</taxon>
        <taxon>Bacillati</taxon>
        <taxon>Bacillota</taxon>
        <taxon>Clostridia</taxon>
        <taxon>Eubacteriales</taxon>
        <taxon>Desulfitobacteriaceae</taxon>
        <taxon>Desulfosporosinus</taxon>
    </lineage>
</organism>
<dbReference type="AlphaFoldDB" id="A0A2U3K8C1"/>
<gene>
    <name evidence="2" type="ORF">SBF1_1580008</name>
</gene>
<dbReference type="Pfam" id="PF07561">
    <property type="entry name" value="DUF1540"/>
    <property type="match status" value="1"/>
</dbReference>
<feature type="domain" description="DUF1540" evidence="1">
    <location>
        <begin position="27"/>
        <end position="68"/>
    </location>
</feature>
<dbReference type="InterPro" id="IPR011437">
    <property type="entry name" value="DUF1540"/>
</dbReference>
<sequence length="71" mass="8209">MKKCDWVNLDQYVNLEWGVKDMQSPEVKCNVNECRYNEQSSICIAPSIQVTKHQTHATSHEATDCGTFMMR</sequence>
<evidence type="ECO:0000313" key="2">
    <source>
        <dbReference type="EMBL" id="SPF35914.1"/>
    </source>
</evidence>